<comment type="caution">
    <text evidence="2">The sequence shown here is derived from an EMBL/GenBank/DDBJ whole genome shotgun (WGS) entry which is preliminary data.</text>
</comment>
<dbReference type="EMBL" id="LBUP01000025">
    <property type="protein sequence ID" value="KKQ63965.1"/>
    <property type="molecule type" value="Genomic_DNA"/>
</dbReference>
<gene>
    <name evidence="2" type="ORF">US86_C0025G0002</name>
</gene>
<feature type="transmembrane region" description="Helical" evidence="1">
    <location>
        <begin position="36"/>
        <end position="55"/>
    </location>
</feature>
<feature type="transmembrane region" description="Helical" evidence="1">
    <location>
        <begin position="12"/>
        <end position="30"/>
    </location>
</feature>
<reference evidence="2 3" key="1">
    <citation type="journal article" date="2015" name="Nature">
        <title>rRNA introns, odd ribosomes, and small enigmatic genomes across a large radiation of phyla.</title>
        <authorList>
            <person name="Brown C.T."/>
            <person name="Hug L.A."/>
            <person name="Thomas B.C."/>
            <person name="Sharon I."/>
            <person name="Castelle C.J."/>
            <person name="Singh A."/>
            <person name="Wilkins M.J."/>
            <person name="Williams K.H."/>
            <person name="Banfield J.F."/>
        </authorList>
    </citation>
    <scope>NUCLEOTIDE SEQUENCE [LARGE SCALE GENOMIC DNA]</scope>
</reference>
<sequence length="419" mass="48007">MKIFRSPQHLMLIPTFILPILGALSLQYFYAKHKRTTISISVAILIVWLSGWWYSGDLGMASLAKQGRDHIDFYQLPPELTRYYEQTQSDKLNYRSLFLPPAFSPSFLETKYQKNAQGAQPEYAYLTKPTFVSEANPLARLLEDSICDKDNFNYLNYLSLFSVRNIVVRTDIRSNFTRGINCKGGENIENILDVNPNLVKFAIGEYLSAYQIKDAFFLPFVYIPNNIIATNESVQKLGELVSDADYQIGTAFFFTKQNSGFTTEDLGVAKNDKLVLEYTKIDPTKYRVQIRNVKEKFPLILSQNFNSGWKLYMTNNKPLDNSISVRSSSGTVQNDDLPRGSLYETWSIKPLDEKNHFMVNGYANGWLIDPGTTCDNKINCDFEIIIELRSQKMFYIGLVVSVATSILLLIYWLITVIRK</sequence>
<accession>A0A0G0JLH1</accession>
<evidence type="ECO:0000256" key="1">
    <source>
        <dbReference type="SAM" id="Phobius"/>
    </source>
</evidence>
<keyword evidence="1" id="KW-1133">Transmembrane helix</keyword>
<protein>
    <submittedName>
        <fullName evidence="2">Uncharacterized protein</fullName>
    </submittedName>
</protein>
<name>A0A0G0JLH1_9BACT</name>
<evidence type="ECO:0000313" key="2">
    <source>
        <dbReference type="EMBL" id="KKQ63965.1"/>
    </source>
</evidence>
<organism evidence="2 3">
    <name type="scientific">Candidatus Daviesbacteria bacterium GW2011_GWA2_38_24</name>
    <dbReference type="NCBI Taxonomy" id="1618422"/>
    <lineage>
        <taxon>Bacteria</taxon>
        <taxon>Candidatus Daviesiibacteriota</taxon>
    </lineage>
</organism>
<dbReference type="AlphaFoldDB" id="A0A0G0JLH1"/>
<keyword evidence="1" id="KW-0812">Transmembrane</keyword>
<proteinExistence type="predicted"/>
<evidence type="ECO:0000313" key="3">
    <source>
        <dbReference type="Proteomes" id="UP000034235"/>
    </source>
</evidence>
<keyword evidence="1" id="KW-0472">Membrane</keyword>
<dbReference type="Proteomes" id="UP000034235">
    <property type="component" value="Unassembled WGS sequence"/>
</dbReference>
<feature type="transmembrane region" description="Helical" evidence="1">
    <location>
        <begin position="393"/>
        <end position="414"/>
    </location>
</feature>